<evidence type="ECO:0000313" key="1">
    <source>
        <dbReference type="EMBL" id="KAF7255016.1"/>
    </source>
</evidence>
<dbReference type="InterPro" id="IPR036526">
    <property type="entry name" value="C-N_Hydrolase_sf"/>
</dbReference>
<dbReference type="Gene3D" id="3.60.110.10">
    <property type="entry name" value="Carbon-nitrogen hydrolase"/>
    <property type="match status" value="1"/>
</dbReference>
<keyword evidence="2" id="KW-1185">Reference proteome</keyword>
<proteinExistence type="predicted"/>
<dbReference type="OrthoDB" id="10250282at2759"/>
<accession>A0A8S9YNM2</accession>
<dbReference type="AlphaFoldDB" id="A0A8S9YNM2"/>
<evidence type="ECO:0000313" key="2">
    <source>
        <dbReference type="Proteomes" id="UP000822476"/>
    </source>
</evidence>
<sequence>MTGKYQKLTFFLTEEIISANIDLNELKRVREAIPIGRQRRRDVYSLPKYLIKQSRGRPLEANLTGQSGQP</sequence>
<dbReference type="EMBL" id="JTDE01004407">
    <property type="protein sequence ID" value="KAF7255016.1"/>
    <property type="molecule type" value="Genomic_DNA"/>
</dbReference>
<reference evidence="1" key="1">
    <citation type="submission" date="2019-07" db="EMBL/GenBank/DDBJ databases">
        <title>Annotation for the trematode Paragonimus miyazaki's.</title>
        <authorList>
            <person name="Choi Y.-J."/>
        </authorList>
    </citation>
    <scope>NUCLEOTIDE SEQUENCE</scope>
    <source>
        <strain evidence="1">Japan</strain>
    </source>
</reference>
<protein>
    <submittedName>
        <fullName evidence="1">Uncharacterized protein</fullName>
    </submittedName>
</protein>
<gene>
    <name evidence="1" type="ORF">EG68_08218</name>
</gene>
<dbReference type="Proteomes" id="UP000822476">
    <property type="component" value="Unassembled WGS sequence"/>
</dbReference>
<organism evidence="1 2">
    <name type="scientific">Paragonimus skrjabini miyazakii</name>
    <dbReference type="NCBI Taxonomy" id="59628"/>
    <lineage>
        <taxon>Eukaryota</taxon>
        <taxon>Metazoa</taxon>
        <taxon>Spiralia</taxon>
        <taxon>Lophotrochozoa</taxon>
        <taxon>Platyhelminthes</taxon>
        <taxon>Trematoda</taxon>
        <taxon>Digenea</taxon>
        <taxon>Plagiorchiida</taxon>
        <taxon>Troglotremata</taxon>
        <taxon>Troglotrematidae</taxon>
        <taxon>Paragonimus</taxon>
    </lineage>
</organism>
<name>A0A8S9YNM2_9TREM</name>
<comment type="caution">
    <text evidence="1">The sequence shown here is derived from an EMBL/GenBank/DDBJ whole genome shotgun (WGS) entry which is preliminary data.</text>
</comment>
<dbReference type="SUPFAM" id="SSF56317">
    <property type="entry name" value="Carbon-nitrogen hydrolase"/>
    <property type="match status" value="1"/>
</dbReference>